<dbReference type="EMBL" id="DTAD01000041">
    <property type="protein sequence ID" value="HGN90331.1"/>
    <property type="molecule type" value="Genomic_DNA"/>
</dbReference>
<evidence type="ECO:0000313" key="3">
    <source>
        <dbReference type="EMBL" id="HGN90331.1"/>
    </source>
</evidence>
<name>A0A7C4I5W3_CALS0</name>
<accession>A0A7C4I5W3</accession>
<feature type="transmembrane region" description="Helical" evidence="1">
    <location>
        <begin position="37"/>
        <end position="55"/>
    </location>
</feature>
<feature type="transmembrane region" description="Helical" evidence="1">
    <location>
        <begin position="155"/>
        <end position="176"/>
    </location>
</feature>
<proteinExistence type="predicted"/>
<keyword evidence="1" id="KW-1133">Transmembrane helix</keyword>
<dbReference type="EMBL" id="DTCM01000025">
    <property type="protein sequence ID" value="HGL40456.1"/>
    <property type="molecule type" value="Genomic_DNA"/>
</dbReference>
<evidence type="ECO:0000256" key="1">
    <source>
        <dbReference type="SAM" id="Phobius"/>
    </source>
</evidence>
<sequence>MSFRESISTFFKRPSPIVAPTQEIYAAGVVTPRFSRLVLALAAVMVLMGLVAVLVEGLFTLAASLAFSLLPVALLLVWALKTDRYEPEPKSLVLMVIGLGGALAAFFTAISLPGGLLGYVVKVALVEIVFFLALYGLDANRFTGREFNDHMDGAVYGLALGAGYIAYANFLTVQAGGYVTSLAATVFALERFFTMVFPGLTGWWIGYVKAKYVSVGFRPLFIGFLPVLLLRLVYEGVLTGFAGLVLPLRLAATTLVGLVFLAILVRRIRWALEDEKIWGYASGLAPVEKK</sequence>
<keyword evidence="1" id="KW-0812">Transmembrane</keyword>
<protein>
    <recommendedName>
        <fullName evidence="5">PrsW family intramembrane metalloprotease</fullName>
    </recommendedName>
</protein>
<evidence type="ECO:0000313" key="4">
    <source>
        <dbReference type="EMBL" id="HHN52546.1"/>
    </source>
</evidence>
<evidence type="ECO:0008006" key="5">
    <source>
        <dbReference type="Google" id="ProtNLM"/>
    </source>
</evidence>
<keyword evidence="1" id="KW-0472">Membrane</keyword>
<dbReference type="EMBL" id="DRXG01000099">
    <property type="protein sequence ID" value="HHN52546.1"/>
    <property type="molecule type" value="Genomic_DNA"/>
</dbReference>
<feature type="transmembrane region" description="Helical" evidence="1">
    <location>
        <begin position="246"/>
        <end position="265"/>
    </location>
</feature>
<evidence type="ECO:0000313" key="2">
    <source>
        <dbReference type="EMBL" id="HGL40456.1"/>
    </source>
</evidence>
<organism evidence="3">
    <name type="scientific">Caldiarchaeum subterraneum</name>
    <dbReference type="NCBI Taxonomy" id="311458"/>
    <lineage>
        <taxon>Archaea</taxon>
        <taxon>Nitrososphaerota</taxon>
        <taxon>Candidatus Caldarchaeales</taxon>
        <taxon>Candidatus Caldarchaeaceae</taxon>
        <taxon>Candidatus Caldarchaeum</taxon>
    </lineage>
</organism>
<reference evidence="3" key="1">
    <citation type="journal article" date="2020" name="mSystems">
        <title>Genome- and Community-Level Interaction Insights into Carbon Utilization and Element Cycling Functions of Hydrothermarchaeota in Hydrothermal Sediment.</title>
        <authorList>
            <person name="Zhou Z."/>
            <person name="Liu Y."/>
            <person name="Xu W."/>
            <person name="Pan J."/>
            <person name="Luo Z.H."/>
            <person name="Li M."/>
        </authorList>
    </citation>
    <scope>NUCLEOTIDE SEQUENCE [LARGE SCALE GENOMIC DNA]</scope>
    <source>
        <strain evidence="4">SpSt-1073</strain>
        <strain evidence="3">SpSt-613</strain>
        <strain evidence="2">SpSt-669</strain>
    </source>
</reference>
<feature type="transmembrane region" description="Helical" evidence="1">
    <location>
        <begin position="182"/>
        <end position="205"/>
    </location>
</feature>
<feature type="transmembrane region" description="Helical" evidence="1">
    <location>
        <begin position="92"/>
        <end position="110"/>
    </location>
</feature>
<feature type="transmembrane region" description="Helical" evidence="1">
    <location>
        <begin position="116"/>
        <end position="135"/>
    </location>
</feature>
<feature type="transmembrane region" description="Helical" evidence="1">
    <location>
        <begin position="217"/>
        <end position="234"/>
    </location>
</feature>
<feature type="transmembrane region" description="Helical" evidence="1">
    <location>
        <begin position="61"/>
        <end position="80"/>
    </location>
</feature>
<gene>
    <name evidence="4" type="ORF">ENM30_04455</name>
    <name evidence="3" type="ORF">ENT82_04285</name>
    <name evidence="2" type="ORF">ENU43_02145</name>
</gene>
<dbReference type="AlphaFoldDB" id="A0A7C4I5W3"/>
<comment type="caution">
    <text evidence="3">The sequence shown here is derived from an EMBL/GenBank/DDBJ whole genome shotgun (WGS) entry which is preliminary data.</text>
</comment>